<evidence type="ECO:0000256" key="2">
    <source>
        <dbReference type="ARBA" id="ARBA00023002"/>
    </source>
</evidence>
<dbReference type="GO" id="GO:0004029">
    <property type="term" value="F:aldehyde dehydrogenase (NAD+) activity"/>
    <property type="evidence" value="ECO:0007669"/>
    <property type="project" value="UniProtKB-EC"/>
</dbReference>
<comment type="caution">
    <text evidence="8">The sequence shown here is derived from an EMBL/GenBank/DDBJ whole genome shotgun (WGS) entry which is preliminary data.</text>
</comment>
<dbReference type="InterPro" id="IPR015590">
    <property type="entry name" value="Aldehyde_DH_dom"/>
</dbReference>
<dbReference type="EMBL" id="CAWUON010000015">
    <property type="protein sequence ID" value="CAK7265999.1"/>
    <property type="molecule type" value="Genomic_DNA"/>
</dbReference>
<evidence type="ECO:0000256" key="4">
    <source>
        <dbReference type="ARBA" id="ARBA00049194"/>
    </source>
</evidence>
<evidence type="ECO:0000256" key="3">
    <source>
        <dbReference type="ARBA" id="ARBA00024226"/>
    </source>
</evidence>
<dbReference type="InterPro" id="IPR016161">
    <property type="entry name" value="Ald_DH/histidinol_DH"/>
</dbReference>
<evidence type="ECO:0000256" key="1">
    <source>
        <dbReference type="ARBA" id="ARBA00009986"/>
    </source>
</evidence>
<dbReference type="Gene3D" id="3.40.309.10">
    <property type="entry name" value="Aldehyde Dehydrogenase, Chain A, domain 2"/>
    <property type="match status" value="1"/>
</dbReference>
<name>A0ABP0DCP4_9PEZI</name>
<comment type="similarity">
    <text evidence="1 6">Belongs to the aldehyde dehydrogenase family.</text>
</comment>
<keyword evidence="9" id="KW-1185">Reference proteome</keyword>
<dbReference type="Gene3D" id="3.40.605.10">
    <property type="entry name" value="Aldehyde Dehydrogenase, Chain A, domain 1"/>
    <property type="match status" value="1"/>
</dbReference>
<reference evidence="8 9" key="1">
    <citation type="submission" date="2024-01" db="EMBL/GenBank/DDBJ databases">
        <authorList>
            <person name="Allen C."/>
            <person name="Tagirdzhanova G."/>
        </authorList>
    </citation>
    <scope>NUCLEOTIDE SEQUENCE [LARGE SCALE GENOMIC DNA]</scope>
    <source>
        <strain evidence="8 9">CBS 119000</strain>
    </source>
</reference>
<gene>
    <name evidence="8" type="primary">ALD5</name>
    <name evidence="8" type="ORF">SEPCBS119000_001797</name>
</gene>
<dbReference type="CDD" id="cd07091">
    <property type="entry name" value="ALDH_F1-2_Ald2-like"/>
    <property type="match status" value="1"/>
</dbReference>
<dbReference type="SUPFAM" id="SSF53720">
    <property type="entry name" value="ALDH-like"/>
    <property type="match status" value="1"/>
</dbReference>
<dbReference type="PROSITE" id="PS00687">
    <property type="entry name" value="ALDEHYDE_DEHYDR_GLU"/>
    <property type="match status" value="1"/>
</dbReference>
<dbReference type="PROSITE" id="PS00070">
    <property type="entry name" value="ALDEHYDE_DEHYDR_CYS"/>
    <property type="match status" value="1"/>
</dbReference>
<evidence type="ECO:0000256" key="6">
    <source>
        <dbReference type="RuleBase" id="RU003345"/>
    </source>
</evidence>
<evidence type="ECO:0000313" key="9">
    <source>
        <dbReference type="Proteomes" id="UP001642502"/>
    </source>
</evidence>
<protein>
    <recommendedName>
        <fullName evidence="3">aldehyde dehydrogenase (NAD(+))</fullName>
        <ecNumber evidence="3">1.2.1.3</ecNumber>
    </recommendedName>
</protein>
<proteinExistence type="inferred from homology"/>
<evidence type="ECO:0000259" key="7">
    <source>
        <dbReference type="Pfam" id="PF00171"/>
    </source>
</evidence>
<dbReference type="PANTHER" id="PTHR11699">
    <property type="entry name" value="ALDEHYDE DEHYDROGENASE-RELATED"/>
    <property type="match status" value="1"/>
</dbReference>
<feature type="active site" evidence="5">
    <location>
        <position position="265"/>
    </location>
</feature>
<dbReference type="InterPro" id="IPR016160">
    <property type="entry name" value="Ald_DH_CS_CYS"/>
</dbReference>
<dbReference type="Proteomes" id="UP001642502">
    <property type="component" value="Unassembled WGS sequence"/>
</dbReference>
<organism evidence="8 9">
    <name type="scientific">Sporothrix epigloea</name>
    <dbReference type="NCBI Taxonomy" id="1892477"/>
    <lineage>
        <taxon>Eukaryota</taxon>
        <taxon>Fungi</taxon>
        <taxon>Dikarya</taxon>
        <taxon>Ascomycota</taxon>
        <taxon>Pezizomycotina</taxon>
        <taxon>Sordariomycetes</taxon>
        <taxon>Sordariomycetidae</taxon>
        <taxon>Ophiostomatales</taxon>
        <taxon>Ophiostomataceae</taxon>
        <taxon>Sporothrix</taxon>
    </lineage>
</organism>
<comment type="catalytic activity">
    <reaction evidence="4">
        <text>an aldehyde + NAD(+) + H2O = a carboxylate + NADH + 2 H(+)</text>
        <dbReference type="Rhea" id="RHEA:16185"/>
        <dbReference type="ChEBI" id="CHEBI:15377"/>
        <dbReference type="ChEBI" id="CHEBI:15378"/>
        <dbReference type="ChEBI" id="CHEBI:17478"/>
        <dbReference type="ChEBI" id="CHEBI:29067"/>
        <dbReference type="ChEBI" id="CHEBI:57540"/>
        <dbReference type="ChEBI" id="CHEBI:57945"/>
        <dbReference type="EC" id="1.2.1.3"/>
    </reaction>
</comment>
<dbReference type="Pfam" id="PF00171">
    <property type="entry name" value="Aldedh"/>
    <property type="match status" value="1"/>
</dbReference>
<accession>A0ABP0DCP4</accession>
<evidence type="ECO:0000256" key="5">
    <source>
        <dbReference type="PROSITE-ProRule" id="PRU10007"/>
    </source>
</evidence>
<evidence type="ECO:0000313" key="8">
    <source>
        <dbReference type="EMBL" id="CAK7265999.1"/>
    </source>
</evidence>
<dbReference type="InterPro" id="IPR016162">
    <property type="entry name" value="Ald_DH_N"/>
</dbReference>
<keyword evidence="2 6" id="KW-0560">Oxidoreductase</keyword>
<dbReference type="EC" id="1.2.1.3" evidence="3"/>
<dbReference type="InterPro" id="IPR029510">
    <property type="entry name" value="Ald_DH_CS_GLU"/>
</dbReference>
<sequence>MAPLTAKLSTPITGSITLNTGLFINNEFVAGVDGKSFDVINPSTEEVICAVHEATEKDVDVAVAAARKAFEGPWSKFIPQDRGIVMNKLADLAEKNAELLAAVESLDNGKSINMARGDVAAVVATLRYYAGWADKIEGKTIDISPDMFHYTRNEPIGVCGQIIPWNFPLVMLAWKIGPALATGNTVVLKTAEQTPLSALALAPLIKEAGFPPGVLNIITGFGRIAGAAISEHMDIDKVAFTGSTAVGRTIMKAAAGSNLKKVTLELGGKSPNIVFNDADIDEAINWVNFGIYFNHGQCCCAGSRVYVQEGIYDKFIAAFKDRAEKNKVGDPFLEETFQGPQVSQLQFDRIMSYVKSGKEEGATVVTGGDRHGEKGFFIQPTIFADVSQHMKIMREEIFGPVAAVAKFKDIDEVIALGNDSNYGLAAAVHTKDLNTAIRVSNALRAGTVWVNCYNALHHQLPFGGFKESGIGRELGEAALANYTQNKSVAIKLN</sequence>
<feature type="domain" description="Aldehyde dehydrogenase" evidence="7">
    <location>
        <begin position="32"/>
        <end position="488"/>
    </location>
</feature>
<dbReference type="InterPro" id="IPR016163">
    <property type="entry name" value="Ald_DH_C"/>
</dbReference>